<reference evidence="3" key="1">
    <citation type="submission" date="2020-12" db="EMBL/GenBank/DDBJ databases">
        <title>Leucobacter sp. CAS1, isolated from Chromium sludge.</title>
        <authorList>
            <person name="Xu Z."/>
        </authorList>
    </citation>
    <scope>NUCLEOTIDE SEQUENCE</scope>
    <source>
        <strain evidence="3">CSA1</strain>
    </source>
</reference>
<proteinExistence type="predicted"/>
<keyword evidence="4" id="KW-1185">Reference proteome</keyword>
<feature type="region of interest" description="Disordered" evidence="1">
    <location>
        <begin position="386"/>
        <end position="413"/>
    </location>
</feature>
<dbReference type="Proteomes" id="UP000608530">
    <property type="component" value="Unassembled WGS sequence"/>
</dbReference>
<name>A0A934Q7Y1_9MICO</name>
<dbReference type="RefSeq" id="WP_200115581.1">
    <property type="nucleotide sequence ID" value="NZ_JAEHOH010000013.1"/>
</dbReference>
<accession>A0A934Q7Y1</accession>
<feature type="domain" description="Amidase" evidence="2">
    <location>
        <begin position="36"/>
        <end position="425"/>
    </location>
</feature>
<dbReference type="PANTHER" id="PTHR11895:SF151">
    <property type="entry name" value="GLUTAMYL-TRNA(GLN) AMIDOTRANSFERASE SUBUNIT A"/>
    <property type="match status" value="1"/>
</dbReference>
<dbReference type="AlphaFoldDB" id="A0A934Q7Y1"/>
<dbReference type="Gene3D" id="3.90.1300.10">
    <property type="entry name" value="Amidase signature (AS) domain"/>
    <property type="match status" value="1"/>
</dbReference>
<gene>
    <name evidence="3" type="ORF">JD276_10390</name>
</gene>
<dbReference type="InterPro" id="IPR023631">
    <property type="entry name" value="Amidase_dom"/>
</dbReference>
<comment type="caution">
    <text evidence="3">The sequence shown here is derived from an EMBL/GenBank/DDBJ whole genome shotgun (WGS) entry which is preliminary data.</text>
</comment>
<evidence type="ECO:0000313" key="3">
    <source>
        <dbReference type="EMBL" id="MBK0419441.1"/>
    </source>
</evidence>
<evidence type="ECO:0000259" key="2">
    <source>
        <dbReference type="Pfam" id="PF01425"/>
    </source>
</evidence>
<dbReference type="InterPro" id="IPR000120">
    <property type="entry name" value="Amidase"/>
</dbReference>
<dbReference type="Pfam" id="PF01425">
    <property type="entry name" value="Amidase"/>
    <property type="match status" value="1"/>
</dbReference>
<protein>
    <recommendedName>
        <fullName evidence="2">Amidase domain-containing protein</fullName>
    </recommendedName>
</protein>
<evidence type="ECO:0000313" key="4">
    <source>
        <dbReference type="Proteomes" id="UP000608530"/>
    </source>
</evidence>
<organism evidence="3 4">
    <name type="scientific">Leucobacter chromiisoli</name>
    <dbReference type="NCBI Taxonomy" id="2796471"/>
    <lineage>
        <taxon>Bacteria</taxon>
        <taxon>Bacillati</taxon>
        <taxon>Actinomycetota</taxon>
        <taxon>Actinomycetes</taxon>
        <taxon>Micrococcales</taxon>
        <taxon>Microbacteriaceae</taxon>
        <taxon>Leucobacter</taxon>
    </lineage>
</organism>
<sequence length="443" mass="46222">MTVDGWSTREALERAHADDHGSFVALSKEIAPEPPDGRPLGGLPFAAKDNIDTREFPTSANTPALLGTTRERDNPVLTRLAVAGARLIGKTNTHELALGITTSAGAFPASRNPLEPARSPGGSSGGSGAAVAAGIVPFALGTDTGGSISIPAAWCGVFGLRPTTGRWPVGGVVPLSRSRDTVGVIGESVEILAAVDSAVVDAPTTGRATAPVGPIRIGIPEPGTTFTARLADPVRDSWEESLERLRGAGAVELVRVDTEEVHQLERRCGHEIEFFEMARCLGAYLAGLPRPLPFAELVERVARDDVREALRESGRAQARSDQYAEALAMRVALQARYDALFATHGIAGLLYPTVPITAPMVGEDRTSALGTDEDIFEVGTRNVNPGSVSGQPVVTLPGARGNRDGDSSAAGISLEGARGDDRRLLATARLLAPILSGYSLSAP</sequence>
<dbReference type="EMBL" id="JAEHOH010000013">
    <property type="protein sequence ID" value="MBK0419441.1"/>
    <property type="molecule type" value="Genomic_DNA"/>
</dbReference>
<dbReference type="GO" id="GO:0003824">
    <property type="term" value="F:catalytic activity"/>
    <property type="evidence" value="ECO:0007669"/>
    <property type="project" value="InterPro"/>
</dbReference>
<dbReference type="PANTHER" id="PTHR11895">
    <property type="entry name" value="TRANSAMIDASE"/>
    <property type="match status" value="1"/>
</dbReference>
<evidence type="ECO:0000256" key="1">
    <source>
        <dbReference type="SAM" id="MobiDB-lite"/>
    </source>
</evidence>
<dbReference type="SUPFAM" id="SSF75304">
    <property type="entry name" value="Amidase signature (AS) enzymes"/>
    <property type="match status" value="1"/>
</dbReference>
<dbReference type="InterPro" id="IPR036928">
    <property type="entry name" value="AS_sf"/>
</dbReference>